<evidence type="ECO:0000313" key="6">
    <source>
        <dbReference type="Proteomes" id="UP000034001"/>
    </source>
</evidence>
<evidence type="ECO:0000256" key="3">
    <source>
        <dbReference type="ARBA" id="ARBA00022840"/>
    </source>
</evidence>
<dbReference type="InterPro" id="IPR006500">
    <property type="entry name" value="Helicase_put_C_phage/plasmid"/>
</dbReference>
<keyword evidence="1" id="KW-0547">Nucleotide-binding</keyword>
<proteinExistence type="predicted"/>
<evidence type="ECO:0000256" key="1">
    <source>
        <dbReference type="ARBA" id="ARBA00022741"/>
    </source>
</evidence>
<dbReference type="SUPFAM" id="SSF52540">
    <property type="entry name" value="P-loop containing nucleoside triphosphate hydrolases"/>
    <property type="match status" value="1"/>
</dbReference>
<protein>
    <recommendedName>
        <fullName evidence="4">SF3 helicase domain-containing protein</fullName>
    </recommendedName>
</protein>
<dbReference type="InterPro" id="IPR014818">
    <property type="entry name" value="Phage/plasmid_primase_P4_C"/>
</dbReference>
<evidence type="ECO:0000313" key="5">
    <source>
        <dbReference type="EMBL" id="KKG71005.1"/>
    </source>
</evidence>
<evidence type="ECO:0000256" key="2">
    <source>
        <dbReference type="ARBA" id="ARBA00022801"/>
    </source>
</evidence>
<dbReference type="PROSITE" id="PS51206">
    <property type="entry name" value="SF3_HELICASE_1"/>
    <property type="match status" value="1"/>
</dbReference>
<reference evidence="5 6" key="1">
    <citation type="journal article" date="2015" name="ISME J.">
        <title>Genomic and phenotypic differentiation among Methanosarcina mazei populations from Columbia River sediment.</title>
        <authorList>
            <person name="Youngblut N.D."/>
            <person name="Wirth J.S."/>
            <person name="Henriksen J.R."/>
            <person name="Smith M."/>
            <person name="Simon H."/>
            <person name="Metcalf W.W."/>
            <person name="Whitaker R.J."/>
        </authorList>
    </citation>
    <scope>NUCLEOTIDE SEQUENCE [LARGE SCALE GENOMIC DNA]</scope>
    <source>
        <strain evidence="5 6">3.H.A.2.1</strain>
    </source>
</reference>
<dbReference type="PANTHER" id="PTHR35372:SF2">
    <property type="entry name" value="SF3 HELICASE DOMAIN-CONTAINING PROTEIN"/>
    <property type="match status" value="1"/>
</dbReference>
<comment type="caution">
    <text evidence="5">The sequence shown here is derived from an EMBL/GenBank/DDBJ whole genome shotgun (WGS) entry which is preliminary data.</text>
</comment>
<dbReference type="InterPro" id="IPR051620">
    <property type="entry name" value="ORF904-like_C"/>
</dbReference>
<sequence length="976" mass="111482">MTIEVNSADIPAIISNQRQWLKILQVMQPNKKDPIRIKAIEGNWSEGKDYDLYGWKPSVDIWHKLEHPYYTRGILPNELLFDPDTPEWAVMKEGIDKLCSYCMENNISFIPAFSGGKGIHVSIFFNACNVDEDLIKGIEETGIDVLRTARRALVSEIAKRADVDLEAIRADWGKINFHTASKGSQVRDFGTTRAPGLYKTLIETIPESKPEPYELPLIFPEKVELWEIENTDYKQVVLDALKKEVERAKKANEYALNDADFTGIEIMKFPCIKKLYEAGIKNGRYYAGLSVLLMCKKCGIPKEETEKHMRELFKTFPGITQTETELRINNALTMYETDKKFSCRELKDNFGEDFCKFSDCPNAEKLIIERKNQEDRDTRKTLTDALVSIKPSPDKSIRIQQIKEFITTYLLSVDENLAEEFLITKIKKPFDFNGDEFGLLKRFFKSEQKKLKAFKIQMERENQEYAAITFGETADYAANAIAVLVDEFRKYNVPVFNLGGQLYVYNGRIYESDDAALAKMKTFLYQQANLHGISITPNNVNNVLKRIIDENTINAADLTTAPERIVVENGILDVLTGELFDHDPKERQVTELNIRYDPTVQPSDDFENYLASTFKGVEWEIDLFQELFGYCLLREYRFEVFFFLVGNGGNGRTVATNLLNAFLGDKNVSSKKLQEICNPSDVFSLMGLHGKLANICGETGVEGIDDLSNLKAATGRDPVESRLPHKQWVRFYSYAKMIFSMNQVPIIKDSTRGRIRRMKIIDFKNSFVNGQNADEDLQNKLTSPESLIGVLNWAIEGLQRLIRNGKFTDIRTESQIAIEFDRKSNPMKHFVRDHIDDARAEYELDDPKKADIAYNASRVTFAQIIQAYVKYAKVHNLPTLDPIKITASVKYECELVGIMVKRCRDRYKKDPETGKAALREDFFKGIILCGLDELGLGENEQPNIDNITEPEPEKAELTELTNKYVANTTQANLGEV</sequence>
<dbReference type="EMBL" id="JJPO01000127">
    <property type="protein sequence ID" value="KKG71005.1"/>
    <property type="molecule type" value="Genomic_DNA"/>
</dbReference>
<keyword evidence="2" id="KW-0378">Hydrolase</keyword>
<dbReference type="GO" id="GO:0016787">
    <property type="term" value="F:hydrolase activity"/>
    <property type="evidence" value="ECO:0007669"/>
    <property type="project" value="UniProtKB-KW"/>
</dbReference>
<feature type="domain" description="SF3 helicase" evidence="4">
    <location>
        <begin position="619"/>
        <end position="776"/>
    </location>
</feature>
<evidence type="ECO:0000259" key="4">
    <source>
        <dbReference type="PROSITE" id="PS51206"/>
    </source>
</evidence>
<gene>
    <name evidence="5" type="ORF">DU63_05870</name>
</gene>
<dbReference type="PANTHER" id="PTHR35372">
    <property type="entry name" value="ATP BINDING PROTEIN-RELATED"/>
    <property type="match status" value="1"/>
</dbReference>
<dbReference type="InterPro" id="IPR014015">
    <property type="entry name" value="Helicase_SF3_DNA-vir"/>
</dbReference>
<dbReference type="SMART" id="SM00885">
    <property type="entry name" value="D5_N"/>
    <property type="match status" value="1"/>
</dbReference>
<dbReference type="AlphaFoldDB" id="A0A0F8JQ92"/>
<keyword evidence="3" id="KW-0067">ATP-binding</keyword>
<dbReference type="Proteomes" id="UP000034001">
    <property type="component" value="Unassembled WGS sequence"/>
</dbReference>
<accession>A0A0F8JQ92</accession>
<dbReference type="InterPro" id="IPR027417">
    <property type="entry name" value="P-loop_NTPase"/>
</dbReference>
<dbReference type="NCBIfam" id="TIGR01613">
    <property type="entry name" value="primase_Cterm"/>
    <property type="match status" value="1"/>
</dbReference>
<dbReference type="Pfam" id="PF19263">
    <property type="entry name" value="DUF5906"/>
    <property type="match status" value="1"/>
</dbReference>
<dbReference type="InterPro" id="IPR045455">
    <property type="entry name" value="NrS-1_pol-like_helicase"/>
</dbReference>
<dbReference type="RefSeq" id="WP_048048726.1">
    <property type="nucleotide sequence ID" value="NZ_JJPO01000127.1"/>
</dbReference>
<organism evidence="5 6">
    <name type="scientific">Methanosarcina mazei</name>
    <name type="common">Methanosarcina frisia</name>
    <dbReference type="NCBI Taxonomy" id="2209"/>
    <lineage>
        <taxon>Archaea</taxon>
        <taxon>Methanobacteriati</taxon>
        <taxon>Methanobacteriota</taxon>
        <taxon>Stenosarchaea group</taxon>
        <taxon>Methanomicrobia</taxon>
        <taxon>Methanosarcinales</taxon>
        <taxon>Methanosarcinaceae</taxon>
        <taxon>Methanosarcina</taxon>
    </lineage>
</organism>
<dbReference type="GO" id="GO:0005524">
    <property type="term" value="F:ATP binding"/>
    <property type="evidence" value="ECO:0007669"/>
    <property type="project" value="UniProtKB-KW"/>
</dbReference>
<name>A0A0F8JQ92_METMZ</name>
<dbReference type="PATRIC" id="fig|2209.43.peg.1259"/>
<dbReference type="Pfam" id="PF08706">
    <property type="entry name" value="D5_N"/>
    <property type="match status" value="1"/>
</dbReference>
<dbReference type="Gene3D" id="3.40.50.300">
    <property type="entry name" value="P-loop containing nucleotide triphosphate hydrolases"/>
    <property type="match status" value="1"/>
</dbReference>